<evidence type="ECO:0000256" key="1">
    <source>
        <dbReference type="ARBA" id="ARBA00006484"/>
    </source>
</evidence>
<dbReference type="InterPro" id="IPR020904">
    <property type="entry name" value="Sc_DH/Rdtase_CS"/>
</dbReference>
<evidence type="ECO:0000313" key="5">
    <source>
        <dbReference type="EnsemblFungi" id="FOXG_14227P0"/>
    </source>
</evidence>
<feature type="domain" description="Ketoreductase" evidence="4">
    <location>
        <begin position="43"/>
        <end position="246"/>
    </location>
</feature>
<evidence type="ECO:0000256" key="2">
    <source>
        <dbReference type="ARBA" id="ARBA00022857"/>
    </source>
</evidence>
<evidence type="ECO:0000256" key="3">
    <source>
        <dbReference type="ARBA" id="ARBA00023002"/>
    </source>
</evidence>
<dbReference type="AlphaFoldDB" id="A0A0D2YD45"/>
<dbReference type="Pfam" id="PF00106">
    <property type="entry name" value="adh_short"/>
    <property type="match status" value="1"/>
</dbReference>
<reference evidence="6" key="1">
    <citation type="journal article" date="2012" name="Mol. Plant Microbe Interact.">
        <title>A highly conserved effector in Fusarium oxysporum is required for full virulence on Arabidopsis.</title>
        <authorList>
            <person name="Thatcher L.F."/>
            <person name="Gardiner D.M."/>
            <person name="Kazan K."/>
            <person name="Manners J."/>
        </authorList>
    </citation>
    <scope>NUCLEOTIDE SEQUENCE [LARGE SCALE GENOMIC DNA]</scope>
    <source>
        <strain evidence="6">Fo5176</strain>
    </source>
</reference>
<keyword evidence="2" id="KW-0521">NADP</keyword>
<dbReference type="Proteomes" id="UP000002489">
    <property type="component" value="Unassembled WGS sequence"/>
</dbReference>
<name>A0A0D2YD45_FUSOF</name>
<dbReference type="EnsemblFungi" id="FOXG_14227T0">
    <property type="protein sequence ID" value="FOXG_14227P0"/>
    <property type="gene ID" value="FOXG_14227"/>
</dbReference>
<dbReference type="InterPro" id="IPR036291">
    <property type="entry name" value="NAD(P)-bd_dom_sf"/>
</dbReference>
<gene>
    <name evidence="5" type="primary">28955415</name>
</gene>
<keyword evidence="3" id="KW-0560">Oxidoreductase</keyword>
<accession>A0A0D2YD45</accession>
<dbReference type="InterPro" id="IPR002347">
    <property type="entry name" value="SDR_fam"/>
</dbReference>
<dbReference type="Gene3D" id="3.40.50.720">
    <property type="entry name" value="NAD(P)-binding Rossmann-like Domain"/>
    <property type="match status" value="1"/>
</dbReference>
<dbReference type="InterPro" id="IPR057326">
    <property type="entry name" value="KR_dom"/>
</dbReference>
<dbReference type="PROSITE" id="PS00061">
    <property type="entry name" value="ADH_SHORT"/>
    <property type="match status" value="1"/>
</dbReference>
<dbReference type="STRING" id="426428.A0A0D2YD45"/>
<dbReference type="PANTHER" id="PTHR42901">
    <property type="entry name" value="ALCOHOL DEHYDROGENASE"/>
    <property type="match status" value="1"/>
</dbReference>
<evidence type="ECO:0000259" key="4">
    <source>
        <dbReference type="SMART" id="SM00822"/>
    </source>
</evidence>
<dbReference type="CDD" id="cd05233">
    <property type="entry name" value="SDR_c"/>
    <property type="match status" value="1"/>
</dbReference>
<protein>
    <recommendedName>
        <fullName evidence="4">Ketoreductase domain-containing protein</fullName>
    </recommendedName>
</protein>
<dbReference type="VEuPathDB" id="FungiDB:FOXG_14227"/>
<evidence type="ECO:0000313" key="6">
    <source>
        <dbReference type="Proteomes" id="UP000002489"/>
    </source>
</evidence>
<organism evidence="5 6">
    <name type="scientific">Fusarium oxysporum (strain Fo5176)</name>
    <name type="common">Fusarium vascular wilt</name>
    <dbReference type="NCBI Taxonomy" id="660025"/>
    <lineage>
        <taxon>Eukaryota</taxon>
        <taxon>Fungi</taxon>
        <taxon>Dikarya</taxon>
        <taxon>Ascomycota</taxon>
        <taxon>Pezizomycotina</taxon>
        <taxon>Sordariomycetes</taxon>
        <taxon>Hypocreomycetidae</taxon>
        <taxon>Hypocreales</taxon>
        <taxon>Nectriaceae</taxon>
        <taxon>Fusarium</taxon>
        <taxon>Fusarium oxysporum species complex</taxon>
    </lineage>
</organism>
<dbReference type="SUPFAM" id="SSF51735">
    <property type="entry name" value="NAD(P)-binding Rossmann-fold domains"/>
    <property type="match status" value="1"/>
</dbReference>
<dbReference type="PANTHER" id="PTHR42901:SF1">
    <property type="entry name" value="ALCOHOL DEHYDROGENASE"/>
    <property type="match status" value="1"/>
</dbReference>
<comment type="similarity">
    <text evidence="1">Belongs to the short-chain dehydrogenases/reductases (SDR) family.</text>
</comment>
<dbReference type="PRINTS" id="PR00081">
    <property type="entry name" value="GDHRDH"/>
</dbReference>
<proteinExistence type="inferred from homology"/>
<sequence>MSDEQKPTNRKPLATFPRPTKKYRSEPYDRISLANSGFDGTGKTVFITGGATGVGYAIANAFAKAGARRIILVSRTVGSLENAKKILSAQYPSLECLVFAASLTDYQKITDIVQQINDINVLVHSAVMVNEPIPVEQIPVSTAQELFATNVFGALNLFTAYYNCEVRGPKTIINVSSAAAGVLFPLNSLYGASKAATAQILQHMAAEQQAKPVGERVRIFSFHPGHFYTPLVAQHVDKTWVDWDDIELAGDYAVWLAGSNSAFLEGRFTWATWDMDELLALKAQIEQDPSYLTIGLKL</sequence>
<reference evidence="5" key="2">
    <citation type="submission" date="2025-08" db="UniProtKB">
        <authorList>
            <consortium name="EnsemblFungi"/>
        </authorList>
    </citation>
    <scope>IDENTIFICATION</scope>
    <source>
        <strain evidence="5">4287 / CBS 123668 / FGSC 9935 / NRRL 34936</strain>
    </source>
</reference>
<dbReference type="GO" id="GO:0016491">
    <property type="term" value="F:oxidoreductase activity"/>
    <property type="evidence" value="ECO:0007669"/>
    <property type="project" value="UniProtKB-KW"/>
</dbReference>
<dbReference type="SMART" id="SM00822">
    <property type="entry name" value="PKS_KR"/>
    <property type="match status" value="1"/>
</dbReference>